<dbReference type="AlphaFoldDB" id="A0A915CLZ0"/>
<name>A0A915CLZ0_9BILA</name>
<sequence>MERAQSLFEVLLNSLFTSLQYATSILEGSELALAETQLQALLNTIKLQNNPVSNVQADMAEALALFPDTDEWEVAPESCDGPNTQVSSELPADDAPRDSLCMVPVLASSSRSHFAGEDDTPAGLLVRTSSAWEALQMCYSDEEEEESSTSAVQVVPALVSSSAAQVDASPVVFSPVETEETGSPVFNSNIFNNVMSGPADPMPILYHGAPINTPEWCKYNKYKTEKGFVSLDEIEANIFLPNKYAVKDCSPLIPVLQKVQEDSCAKIYDDWQKVADRGLTMDPPAEPVPRDQFTLYGYLKLGLCYYNNTFNNNDLKHKEELNKRWTQQLIDSYILHGKNNSFSKFTIYTDSMSLYYAMKFHDIKDKVGAVIGSQSPWVEVFCLLNGARHVYTVDYQKVDVTHPNISFVHALDLVKNYELYQYKLDFVASFSSIEHSGLGRYGDPIDPFGDVKEMQKIRCLLKPGSLFFLALPFGTDAIGFNCHRYYGRIRLAFMFAGFELVNVFGVNETHTNLVLKIWKRTLLYQLLNTWCLF</sequence>
<dbReference type="WBParaSite" id="jg10048.2">
    <property type="protein sequence ID" value="jg10048.2"/>
    <property type="gene ID" value="jg10048"/>
</dbReference>
<evidence type="ECO:0000313" key="1">
    <source>
        <dbReference type="Proteomes" id="UP000887574"/>
    </source>
</evidence>
<dbReference type="InterPro" id="IPR004951">
    <property type="entry name" value="DUF268_CAE_spp"/>
</dbReference>
<organism evidence="1 2">
    <name type="scientific">Ditylenchus dipsaci</name>
    <dbReference type="NCBI Taxonomy" id="166011"/>
    <lineage>
        <taxon>Eukaryota</taxon>
        <taxon>Metazoa</taxon>
        <taxon>Ecdysozoa</taxon>
        <taxon>Nematoda</taxon>
        <taxon>Chromadorea</taxon>
        <taxon>Rhabditida</taxon>
        <taxon>Tylenchina</taxon>
        <taxon>Tylenchomorpha</taxon>
        <taxon>Sphaerularioidea</taxon>
        <taxon>Anguinidae</taxon>
        <taxon>Anguininae</taxon>
        <taxon>Ditylenchus</taxon>
    </lineage>
</organism>
<proteinExistence type="predicted"/>
<protein>
    <submittedName>
        <fullName evidence="2">DUF268 domain-containing protein</fullName>
    </submittedName>
</protein>
<dbReference type="Proteomes" id="UP000887574">
    <property type="component" value="Unplaced"/>
</dbReference>
<evidence type="ECO:0000313" key="2">
    <source>
        <dbReference type="WBParaSite" id="jg10048.2"/>
    </source>
</evidence>
<dbReference type="Pfam" id="PF03269">
    <property type="entry name" value="DUF268"/>
    <property type="match status" value="1"/>
</dbReference>
<reference evidence="2" key="1">
    <citation type="submission" date="2022-11" db="UniProtKB">
        <authorList>
            <consortium name="WormBaseParasite"/>
        </authorList>
    </citation>
    <scope>IDENTIFICATION</scope>
</reference>
<accession>A0A915CLZ0</accession>
<keyword evidence="1" id="KW-1185">Reference proteome</keyword>